<comment type="caution">
    <text evidence="1">The sequence shown here is derived from an EMBL/GenBank/DDBJ whole genome shotgun (WGS) entry which is preliminary data.</text>
</comment>
<gene>
    <name evidence="1" type="ORF">ETSY2_00060</name>
</gene>
<proteinExistence type="predicted"/>
<dbReference type="HOGENOM" id="CLU_3381127_0_0_7"/>
<dbReference type="AlphaFoldDB" id="W4MGK9"/>
<protein>
    <submittedName>
        <fullName evidence="1">Uncharacterized protein</fullName>
    </submittedName>
</protein>
<organism evidence="1 2">
    <name type="scientific">Candidatus Entotheonella gemina</name>
    <dbReference type="NCBI Taxonomy" id="1429439"/>
    <lineage>
        <taxon>Bacteria</taxon>
        <taxon>Pseudomonadati</taxon>
        <taxon>Nitrospinota/Tectimicrobiota group</taxon>
        <taxon>Candidatus Tectimicrobiota</taxon>
        <taxon>Candidatus Entotheonellia</taxon>
        <taxon>Candidatus Entotheonellales</taxon>
        <taxon>Candidatus Entotheonellaceae</taxon>
        <taxon>Candidatus Entotheonella</taxon>
    </lineage>
</organism>
<sequence length="33" mass="3649">MLLFGDEASFAQWGSLSYTWAPKGQQPDLMSEG</sequence>
<dbReference type="Proteomes" id="UP000019140">
    <property type="component" value="Unassembled WGS sequence"/>
</dbReference>
<evidence type="ECO:0000313" key="2">
    <source>
        <dbReference type="Proteomes" id="UP000019140"/>
    </source>
</evidence>
<keyword evidence="2" id="KW-1185">Reference proteome</keyword>
<reference evidence="1 2" key="1">
    <citation type="journal article" date="2014" name="Nature">
        <title>An environmental bacterial taxon with a large and distinct metabolic repertoire.</title>
        <authorList>
            <person name="Wilson M.C."/>
            <person name="Mori T."/>
            <person name="Ruckert C."/>
            <person name="Uria A.R."/>
            <person name="Helf M.J."/>
            <person name="Takada K."/>
            <person name="Gernert C."/>
            <person name="Steffens U.A."/>
            <person name="Heycke N."/>
            <person name="Schmitt S."/>
            <person name="Rinke C."/>
            <person name="Helfrich E.J."/>
            <person name="Brachmann A.O."/>
            <person name="Gurgui C."/>
            <person name="Wakimoto T."/>
            <person name="Kracht M."/>
            <person name="Crusemann M."/>
            <person name="Hentschel U."/>
            <person name="Abe I."/>
            <person name="Matsunaga S."/>
            <person name="Kalinowski J."/>
            <person name="Takeyama H."/>
            <person name="Piel J."/>
        </authorList>
    </citation>
    <scope>NUCLEOTIDE SEQUENCE [LARGE SCALE GENOMIC DNA]</scope>
    <source>
        <strain evidence="2">TSY2</strain>
    </source>
</reference>
<name>W4MGK9_9BACT</name>
<evidence type="ECO:0000313" key="1">
    <source>
        <dbReference type="EMBL" id="ETX09333.1"/>
    </source>
</evidence>
<accession>W4MGK9</accession>
<dbReference type="EMBL" id="AZHX01000002">
    <property type="protein sequence ID" value="ETX09333.1"/>
    <property type="molecule type" value="Genomic_DNA"/>
</dbReference>